<evidence type="ECO:0000313" key="5">
    <source>
        <dbReference type="RefSeq" id="XP_017773783.1"/>
    </source>
</evidence>
<protein>
    <submittedName>
        <fullName evidence="5">Glutathione S-transferase 1-like</fullName>
    </submittedName>
</protein>
<dbReference type="GeneID" id="108560652"/>
<dbReference type="InterPro" id="IPR010987">
    <property type="entry name" value="Glutathione-S-Trfase_C-like"/>
</dbReference>
<evidence type="ECO:0000256" key="1">
    <source>
        <dbReference type="ARBA" id="ARBA00011738"/>
    </source>
</evidence>
<dbReference type="InterPro" id="IPR036282">
    <property type="entry name" value="Glutathione-S-Trfase_C_sf"/>
</dbReference>
<reference evidence="5" key="1">
    <citation type="submission" date="2025-08" db="UniProtKB">
        <authorList>
            <consortium name="RefSeq"/>
        </authorList>
    </citation>
    <scope>IDENTIFICATION</scope>
    <source>
        <tissue evidence="5">Whole Larva</tissue>
    </source>
</reference>
<gene>
    <name evidence="5" type="primary">LOC108560652</name>
</gene>
<comment type="subunit">
    <text evidence="1">Homodimer.</text>
</comment>
<sequence>MVVELYYVPSSPPCRAVLLTARAIDLKMNLNFINVMEGEQFEPYFLKMNPLHTVPTMKDGDLSLGESRVIMTYLVNKYGKTDALYPKDPKKRAMVDQRLYFEIVALNPHIRDYIFPVFFEESVLNKSAIPGICSVLNIINNLLGKTAFFAGETLTIADLSLVTYISTLDVLDFDLSQYQNIIKWYERVKKSAPGYEDENGKNVLSFRDKVHELCKGRT</sequence>
<accession>A0ABM1MGT3</accession>
<feature type="domain" description="GST C-terminal" evidence="3">
    <location>
        <begin position="88"/>
        <end position="206"/>
    </location>
</feature>
<dbReference type="CDD" id="cd03045">
    <property type="entry name" value="GST_N_Delta_Epsilon"/>
    <property type="match status" value="1"/>
</dbReference>
<dbReference type="RefSeq" id="XP_017773783.1">
    <property type="nucleotide sequence ID" value="XM_017918294.1"/>
</dbReference>
<dbReference type="SUPFAM" id="SSF47616">
    <property type="entry name" value="GST C-terminal domain-like"/>
    <property type="match status" value="1"/>
</dbReference>
<feature type="domain" description="GST N-terminal" evidence="2">
    <location>
        <begin position="1"/>
        <end position="82"/>
    </location>
</feature>
<dbReference type="InterPro" id="IPR040079">
    <property type="entry name" value="Glutathione_S-Trfase"/>
</dbReference>
<dbReference type="InterPro" id="IPR004045">
    <property type="entry name" value="Glutathione_S-Trfase_N"/>
</dbReference>
<dbReference type="Proteomes" id="UP000695000">
    <property type="component" value="Unplaced"/>
</dbReference>
<dbReference type="Pfam" id="PF00043">
    <property type="entry name" value="GST_C"/>
    <property type="match status" value="1"/>
</dbReference>
<dbReference type="PANTHER" id="PTHR43969:SF9">
    <property type="entry name" value="GLUTATHIONE S TRANSFERASE D10, ISOFORM A-RELATED"/>
    <property type="match status" value="1"/>
</dbReference>
<dbReference type="Gene3D" id="1.20.1050.10">
    <property type="match status" value="1"/>
</dbReference>
<dbReference type="CDD" id="cd03177">
    <property type="entry name" value="GST_C_Delta_Epsilon"/>
    <property type="match status" value="1"/>
</dbReference>
<evidence type="ECO:0000259" key="2">
    <source>
        <dbReference type="PROSITE" id="PS50404"/>
    </source>
</evidence>
<evidence type="ECO:0000313" key="4">
    <source>
        <dbReference type="Proteomes" id="UP000695000"/>
    </source>
</evidence>
<dbReference type="PANTHER" id="PTHR43969">
    <property type="entry name" value="GLUTATHIONE S TRANSFERASE D10, ISOFORM A-RELATED"/>
    <property type="match status" value="1"/>
</dbReference>
<dbReference type="SUPFAM" id="SSF52833">
    <property type="entry name" value="Thioredoxin-like"/>
    <property type="match status" value="1"/>
</dbReference>
<evidence type="ECO:0000259" key="3">
    <source>
        <dbReference type="PROSITE" id="PS50405"/>
    </source>
</evidence>
<proteinExistence type="predicted"/>
<dbReference type="Pfam" id="PF13417">
    <property type="entry name" value="GST_N_3"/>
    <property type="match status" value="1"/>
</dbReference>
<name>A0ABM1MGT3_NICVS</name>
<dbReference type="SFLD" id="SFLDS00019">
    <property type="entry name" value="Glutathione_Transferase_(cytos"/>
    <property type="match status" value="1"/>
</dbReference>
<dbReference type="SFLD" id="SFLDG01153">
    <property type="entry name" value="Main.4:_Theta-like"/>
    <property type="match status" value="1"/>
</dbReference>
<dbReference type="SFLD" id="SFLDG00358">
    <property type="entry name" value="Main_(cytGST)"/>
    <property type="match status" value="1"/>
</dbReference>
<dbReference type="PROSITE" id="PS50405">
    <property type="entry name" value="GST_CTER"/>
    <property type="match status" value="1"/>
</dbReference>
<dbReference type="InterPro" id="IPR036249">
    <property type="entry name" value="Thioredoxin-like_sf"/>
</dbReference>
<keyword evidence="4" id="KW-1185">Reference proteome</keyword>
<dbReference type="PROSITE" id="PS50404">
    <property type="entry name" value="GST_NTER"/>
    <property type="match status" value="1"/>
</dbReference>
<dbReference type="InterPro" id="IPR004046">
    <property type="entry name" value="GST_C"/>
</dbReference>
<dbReference type="Gene3D" id="3.40.30.10">
    <property type="entry name" value="Glutaredoxin"/>
    <property type="match status" value="1"/>
</dbReference>
<organism evidence="4 5">
    <name type="scientific">Nicrophorus vespilloides</name>
    <name type="common">Boreal carrion beetle</name>
    <dbReference type="NCBI Taxonomy" id="110193"/>
    <lineage>
        <taxon>Eukaryota</taxon>
        <taxon>Metazoa</taxon>
        <taxon>Ecdysozoa</taxon>
        <taxon>Arthropoda</taxon>
        <taxon>Hexapoda</taxon>
        <taxon>Insecta</taxon>
        <taxon>Pterygota</taxon>
        <taxon>Neoptera</taxon>
        <taxon>Endopterygota</taxon>
        <taxon>Coleoptera</taxon>
        <taxon>Polyphaga</taxon>
        <taxon>Staphyliniformia</taxon>
        <taxon>Silphidae</taxon>
        <taxon>Nicrophorinae</taxon>
        <taxon>Nicrophorus</taxon>
    </lineage>
</organism>